<comment type="caution">
    <text evidence="1">The sequence shown here is derived from an EMBL/GenBank/DDBJ whole genome shotgun (WGS) entry which is preliminary data.</text>
</comment>
<evidence type="ECO:0000313" key="1">
    <source>
        <dbReference type="EMBL" id="RHZ76363.1"/>
    </source>
</evidence>
<sequence length="121" mass="13902">MTPKYIFEQFEPDWDHLPSYRRTILLITSNPNPFVSCFLAKFGFLNTRYKPEVNRLYAKPITGIKAMTSATFISNLGICSMTFNLTSPYIVCSMTSNLTSPLYCKLIKESIRCNQFSCLFV</sequence>
<reference evidence="1 2" key="1">
    <citation type="submission" date="2018-08" db="EMBL/GenBank/DDBJ databases">
        <title>Genome and evolution of the arbuscular mycorrhizal fungus Diversispora epigaea (formerly Glomus versiforme) and its bacterial endosymbionts.</title>
        <authorList>
            <person name="Sun X."/>
            <person name="Fei Z."/>
            <person name="Harrison M."/>
        </authorList>
    </citation>
    <scope>NUCLEOTIDE SEQUENCE [LARGE SCALE GENOMIC DNA]</scope>
    <source>
        <strain evidence="1 2">IT104</strain>
    </source>
</reference>
<gene>
    <name evidence="1" type="ORF">Glove_198g22</name>
</gene>
<proteinExistence type="predicted"/>
<dbReference type="Proteomes" id="UP000266861">
    <property type="component" value="Unassembled WGS sequence"/>
</dbReference>
<evidence type="ECO:0000313" key="2">
    <source>
        <dbReference type="Proteomes" id="UP000266861"/>
    </source>
</evidence>
<keyword evidence="2" id="KW-1185">Reference proteome</keyword>
<dbReference type="EMBL" id="PQFF01000186">
    <property type="protein sequence ID" value="RHZ76363.1"/>
    <property type="molecule type" value="Genomic_DNA"/>
</dbReference>
<dbReference type="AlphaFoldDB" id="A0A397ITT9"/>
<accession>A0A397ITT9</accession>
<protein>
    <submittedName>
        <fullName evidence="1">Uncharacterized protein</fullName>
    </submittedName>
</protein>
<name>A0A397ITT9_9GLOM</name>
<organism evidence="1 2">
    <name type="scientific">Diversispora epigaea</name>
    <dbReference type="NCBI Taxonomy" id="1348612"/>
    <lineage>
        <taxon>Eukaryota</taxon>
        <taxon>Fungi</taxon>
        <taxon>Fungi incertae sedis</taxon>
        <taxon>Mucoromycota</taxon>
        <taxon>Glomeromycotina</taxon>
        <taxon>Glomeromycetes</taxon>
        <taxon>Diversisporales</taxon>
        <taxon>Diversisporaceae</taxon>
        <taxon>Diversispora</taxon>
    </lineage>
</organism>